<organism evidence="1 2">
    <name type="scientific">Caerostris darwini</name>
    <dbReference type="NCBI Taxonomy" id="1538125"/>
    <lineage>
        <taxon>Eukaryota</taxon>
        <taxon>Metazoa</taxon>
        <taxon>Ecdysozoa</taxon>
        <taxon>Arthropoda</taxon>
        <taxon>Chelicerata</taxon>
        <taxon>Arachnida</taxon>
        <taxon>Araneae</taxon>
        <taxon>Araneomorphae</taxon>
        <taxon>Entelegynae</taxon>
        <taxon>Araneoidea</taxon>
        <taxon>Araneidae</taxon>
        <taxon>Caerostris</taxon>
    </lineage>
</organism>
<dbReference type="Proteomes" id="UP001054837">
    <property type="component" value="Unassembled WGS sequence"/>
</dbReference>
<dbReference type="EMBL" id="BPLQ01015479">
    <property type="protein sequence ID" value="GIY88323.1"/>
    <property type="molecule type" value="Genomic_DNA"/>
</dbReference>
<keyword evidence="2" id="KW-1185">Reference proteome</keyword>
<accession>A0AAV4X3H9</accession>
<reference evidence="1 2" key="1">
    <citation type="submission" date="2021-06" db="EMBL/GenBank/DDBJ databases">
        <title>Caerostris darwini draft genome.</title>
        <authorList>
            <person name="Kono N."/>
            <person name="Arakawa K."/>
        </authorList>
    </citation>
    <scope>NUCLEOTIDE SEQUENCE [LARGE SCALE GENOMIC DNA]</scope>
</reference>
<gene>
    <name evidence="1" type="ORF">CDAR_80481</name>
</gene>
<name>A0AAV4X3H9_9ARAC</name>
<sequence>MLEVLITKRDTGVTVMYMDSSKSSLTTRSISDSTCKTCHDIPFTLHRQFIHDRFKSDFRTSHNKKPNLLNQVGMESRLLVQLKACSNLYEHTFHIEEAPHHVETMGCPSHLMEHTEISLVEPDRYFTDYMQGGENMAIFSNLKFQRKSKLSLLVHI</sequence>
<proteinExistence type="predicted"/>
<evidence type="ECO:0000313" key="1">
    <source>
        <dbReference type="EMBL" id="GIY88323.1"/>
    </source>
</evidence>
<dbReference type="AlphaFoldDB" id="A0AAV4X3H9"/>
<evidence type="ECO:0000313" key="2">
    <source>
        <dbReference type="Proteomes" id="UP001054837"/>
    </source>
</evidence>
<protein>
    <submittedName>
        <fullName evidence="1">Uncharacterized protein</fullName>
    </submittedName>
</protein>
<comment type="caution">
    <text evidence="1">The sequence shown here is derived from an EMBL/GenBank/DDBJ whole genome shotgun (WGS) entry which is preliminary data.</text>
</comment>